<evidence type="ECO:0000256" key="8">
    <source>
        <dbReference type="ARBA" id="ARBA00022806"/>
    </source>
</evidence>
<evidence type="ECO:0000256" key="5">
    <source>
        <dbReference type="ARBA" id="ARBA00022552"/>
    </source>
</evidence>
<evidence type="ECO:0000256" key="1">
    <source>
        <dbReference type="ARBA" id="ARBA00004604"/>
    </source>
</evidence>
<evidence type="ECO:0000256" key="6">
    <source>
        <dbReference type="ARBA" id="ARBA00022741"/>
    </source>
</evidence>
<feature type="compositionally biased region" description="Basic residues" evidence="13">
    <location>
        <begin position="219"/>
        <end position="229"/>
    </location>
</feature>
<comment type="subcellular location">
    <subcellularLocation>
        <location evidence="1">Nucleus</location>
        <location evidence="1">Nucleolus</location>
    </subcellularLocation>
</comment>
<evidence type="ECO:0000256" key="3">
    <source>
        <dbReference type="ARBA" id="ARBA00012552"/>
    </source>
</evidence>
<keyword evidence="9 12" id="KW-0067">ATP-binding</keyword>
<feature type="compositionally biased region" description="Low complexity" evidence="13">
    <location>
        <begin position="57"/>
        <end position="68"/>
    </location>
</feature>
<dbReference type="InterPro" id="IPR000629">
    <property type="entry name" value="RNA-helicase_DEAD-box_CS"/>
</dbReference>
<feature type="compositionally biased region" description="Polar residues" evidence="13">
    <location>
        <begin position="142"/>
        <end position="160"/>
    </location>
</feature>
<keyword evidence="10" id="KW-0539">Nucleus</keyword>
<evidence type="ECO:0000259" key="14">
    <source>
        <dbReference type="PROSITE" id="PS51192"/>
    </source>
</evidence>
<dbReference type="InterPro" id="IPR014001">
    <property type="entry name" value="Helicase_ATP-bd"/>
</dbReference>
<accession>A0A1J8Q9W8</accession>
<dbReference type="InterPro" id="IPR011545">
    <property type="entry name" value="DEAD/DEAH_box_helicase_dom"/>
</dbReference>
<dbReference type="PROSITE" id="PS51194">
    <property type="entry name" value="HELICASE_CTER"/>
    <property type="match status" value="1"/>
</dbReference>
<proteinExistence type="inferred from homology"/>
<dbReference type="EC" id="3.6.4.13" evidence="3"/>
<feature type="compositionally biased region" description="Basic and acidic residues" evidence="13">
    <location>
        <begin position="10"/>
        <end position="43"/>
    </location>
</feature>
<dbReference type="GO" id="GO:0003724">
    <property type="term" value="F:RNA helicase activity"/>
    <property type="evidence" value="ECO:0007669"/>
    <property type="project" value="UniProtKB-EC"/>
</dbReference>
<comment type="caution">
    <text evidence="16">The sequence shown here is derived from an EMBL/GenBank/DDBJ whole genome shotgun (WGS) entry which is preliminary data.</text>
</comment>
<keyword evidence="6 12" id="KW-0547">Nucleotide-binding</keyword>
<dbReference type="EMBL" id="LVVM01002361">
    <property type="protein sequence ID" value="OJA16779.1"/>
    <property type="molecule type" value="Genomic_DNA"/>
</dbReference>
<feature type="domain" description="Helicase ATP-binding" evidence="14">
    <location>
        <begin position="317"/>
        <end position="502"/>
    </location>
</feature>
<dbReference type="InterPro" id="IPR044742">
    <property type="entry name" value="DEAD/DEAH_RhlB"/>
</dbReference>
<feature type="domain" description="Helicase C-terminal" evidence="15">
    <location>
        <begin position="527"/>
        <end position="695"/>
    </location>
</feature>
<evidence type="ECO:0000256" key="7">
    <source>
        <dbReference type="ARBA" id="ARBA00022801"/>
    </source>
</evidence>
<comment type="similarity">
    <text evidence="2">Belongs to the DEAD box helicase family. DDX5/DBP2 subfamily.</text>
</comment>
<dbReference type="Pfam" id="PF00270">
    <property type="entry name" value="DEAD"/>
    <property type="match status" value="1"/>
</dbReference>
<dbReference type="SMART" id="SM00490">
    <property type="entry name" value="HELICc"/>
    <property type="match status" value="1"/>
</dbReference>
<evidence type="ECO:0000313" key="16">
    <source>
        <dbReference type="EMBL" id="OJA16779.1"/>
    </source>
</evidence>
<keyword evidence="5" id="KW-0698">rRNA processing</keyword>
<feature type="compositionally biased region" description="Basic residues" evidence="13">
    <location>
        <begin position="44"/>
        <end position="54"/>
    </location>
</feature>
<feature type="region of interest" description="Disordered" evidence="13">
    <location>
        <begin position="1"/>
        <end position="259"/>
    </location>
</feature>
<evidence type="ECO:0000256" key="11">
    <source>
        <dbReference type="ARBA" id="ARBA00037449"/>
    </source>
</evidence>
<dbReference type="InterPro" id="IPR001650">
    <property type="entry name" value="Helicase_C-like"/>
</dbReference>
<dbReference type="GO" id="GO:0003676">
    <property type="term" value="F:nucleic acid binding"/>
    <property type="evidence" value="ECO:0007669"/>
    <property type="project" value="InterPro"/>
</dbReference>
<dbReference type="SUPFAM" id="SSF52540">
    <property type="entry name" value="P-loop containing nucleoside triphosphate hydrolases"/>
    <property type="match status" value="1"/>
</dbReference>
<dbReference type="PROSITE" id="PS51192">
    <property type="entry name" value="HELICASE_ATP_BIND_1"/>
    <property type="match status" value="1"/>
</dbReference>
<evidence type="ECO:0000259" key="15">
    <source>
        <dbReference type="PROSITE" id="PS51194"/>
    </source>
</evidence>
<keyword evidence="4" id="KW-0690">Ribosome biogenesis</keyword>
<keyword evidence="8 12" id="KW-0347">Helicase</keyword>
<gene>
    <name evidence="16" type="ORF">AZE42_03296</name>
</gene>
<keyword evidence="7 12" id="KW-0378">Hydrolase</keyword>
<keyword evidence="17" id="KW-1185">Reference proteome</keyword>
<dbReference type="Proteomes" id="UP000183567">
    <property type="component" value="Unassembled WGS sequence"/>
</dbReference>
<dbReference type="GO" id="GO:0016787">
    <property type="term" value="F:hydrolase activity"/>
    <property type="evidence" value="ECO:0007669"/>
    <property type="project" value="UniProtKB-KW"/>
</dbReference>
<evidence type="ECO:0000256" key="12">
    <source>
        <dbReference type="RuleBase" id="RU000492"/>
    </source>
</evidence>
<feature type="compositionally biased region" description="Basic residues" evidence="13">
    <location>
        <begin position="163"/>
        <end position="174"/>
    </location>
</feature>
<dbReference type="STRING" id="180088.A0A1J8Q9W8"/>
<reference evidence="16 17" key="1">
    <citation type="submission" date="2016-03" db="EMBL/GenBank/DDBJ databases">
        <title>Comparative genomics of the ectomycorrhizal sister species Rhizopogon vinicolor and Rhizopogon vesiculosus (Basidiomycota: Boletales) reveals a divergence of the mating type B locus.</title>
        <authorList>
            <person name="Mujic A.B."/>
            <person name="Kuo A."/>
            <person name="Tritt A."/>
            <person name="Lipzen A."/>
            <person name="Chen C."/>
            <person name="Johnson J."/>
            <person name="Sharma A."/>
            <person name="Barry K."/>
            <person name="Grigoriev I.V."/>
            <person name="Spatafora J.W."/>
        </authorList>
    </citation>
    <scope>NUCLEOTIDE SEQUENCE [LARGE SCALE GENOMIC DNA]</scope>
    <source>
        <strain evidence="16 17">AM-OR11-056</strain>
    </source>
</reference>
<evidence type="ECO:0000256" key="9">
    <source>
        <dbReference type="ARBA" id="ARBA00022840"/>
    </source>
</evidence>
<evidence type="ECO:0000256" key="13">
    <source>
        <dbReference type="SAM" id="MobiDB-lite"/>
    </source>
</evidence>
<dbReference type="CDD" id="cd00268">
    <property type="entry name" value="DEADc"/>
    <property type="match status" value="1"/>
</dbReference>
<dbReference type="SMART" id="SM00487">
    <property type="entry name" value="DEXDc"/>
    <property type="match status" value="1"/>
</dbReference>
<dbReference type="AlphaFoldDB" id="A0A1J8Q9W8"/>
<evidence type="ECO:0000256" key="4">
    <source>
        <dbReference type="ARBA" id="ARBA00022517"/>
    </source>
</evidence>
<dbReference type="PANTHER" id="PTHR47958">
    <property type="entry name" value="ATP-DEPENDENT RNA HELICASE DBP3"/>
    <property type="match status" value="1"/>
</dbReference>
<feature type="compositionally biased region" description="Basic residues" evidence="13">
    <location>
        <begin position="112"/>
        <end position="123"/>
    </location>
</feature>
<comment type="function">
    <text evidence="11">ATP-dependent RNA helicase required for 60S ribosomal subunit synthesis. Involved in efficient pre-rRNA processing, predominantly at site A3, which is necessary for the normal formation of 25S and 5.8S rRNAs.</text>
</comment>
<organism evidence="16 17">
    <name type="scientific">Rhizopogon vesiculosus</name>
    <dbReference type="NCBI Taxonomy" id="180088"/>
    <lineage>
        <taxon>Eukaryota</taxon>
        <taxon>Fungi</taxon>
        <taxon>Dikarya</taxon>
        <taxon>Basidiomycota</taxon>
        <taxon>Agaricomycotina</taxon>
        <taxon>Agaricomycetes</taxon>
        <taxon>Agaricomycetidae</taxon>
        <taxon>Boletales</taxon>
        <taxon>Suillineae</taxon>
        <taxon>Rhizopogonaceae</taxon>
        <taxon>Rhizopogon</taxon>
    </lineage>
</organism>
<feature type="compositionally biased region" description="Basic residues" evidence="13">
    <location>
        <begin position="81"/>
        <end position="90"/>
    </location>
</feature>
<dbReference type="OrthoDB" id="196131at2759"/>
<dbReference type="CDD" id="cd18787">
    <property type="entry name" value="SF2_C_DEAD"/>
    <property type="match status" value="1"/>
</dbReference>
<dbReference type="Gene3D" id="3.40.50.300">
    <property type="entry name" value="P-loop containing nucleotide triphosphate hydrolases"/>
    <property type="match status" value="2"/>
</dbReference>
<dbReference type="Pfam" id="PF00271">
    <property type="entry name" value="Helicase_C"/>
    <property type="match status" value="1"/>
</dbReference>
<evidence type="ECO:0000256" key="10">
    <source>
        <dbReference type="ARBA" id="ARBA00023242"/>
    </source>
</evidence>
<dbReference type="PROSITE" id="PS00039">
    <property type="entry name" value="DEAD_ATP_HELICASE"/>
    <property type="match status" value="1"/>
</dbReference>
<evidence type="ECO:0000313" key="17">
    <source>
        <dbReference type="Proteomes" id="UP000183567"/>
    </source>
</evidence>
<evidence type="ECO:0000256" key="2">
    <source>
        <dbReference type="ARBA" id="ARBA00009334"/>
    </source>
</evidence>
<sequence length="717" mass="77741">MSKDIIPQEEPSRPLKDAKQKKDDLPADPARDESRDKPAEKNNKKDRKRRHKKAHGSEVSPAAAVPEVAEMDVDPPEGHVKEKKKSKKMRITSTAEENGTEIAVDTPSVARKDKKPRHKHTKRSIGATGDVDSSPALDGETPASTVKETGTEMTANTPSVSRRDKKPGHKHTKRSVGATGDVDSSSALDGETSSSKSHKKRKRDVAQDQVEESTDKPSPSKKTKKKRHDRAREPDAIPTGTTVTSHQPSTSSEPPIKQCSPAEAEAFLQKHSITISNQTQGDAVVPVTSFDQLNIPDGLRGTFTGFKEPTPIQACTWPPALKGKDVVGIAETGSGKTLAFGIPALARLIASPEQPKKKQSTISVLVVAPTRELAIQTHDALSALGAPFGIASVAVYGGVPKDAQVKALANGNASGKITRIVVGTPGRIIDLVHDGVCDLSRVNYLVLDEADRMLDKGFENDITKIISYTIQGEERQTMMFSATWPEAVRRLASSFQHNPVRVTVGSDDLTANSRVEQIVDVFDDPYAKDDRLFNCLKSLSHKKTSHKGSDEARILIFALYKKEATRIEQSLGRAGYDVGALHGDMTQSARISALEKFKTGETGLLVATDVAARGLDIPNVGAVINYTFPLTLEDYIHRIGRTGRGGRSGKSITFFTGENHERALAGELARVLREGGFDTEADKLKKFPMTIKKKGHAAYGAFFRDDITAAPTKIVFE</sequence>
<dbReference type="GO" id="GO:0005524">
    <property type="term" value="F:ATP binding"/>
    <property type="evidence" value="ECO:0007669"/>
    <property type="project" value="UniProtKB-KW"/>
</dbReference>
<feature type="compositionally biased region" description="Polar residues" evidence="13">
    <location>
        <begin position="239"/>
        <end position="253"/>
    </location>
</feature>
<dbReference type="InterPro" id="IPR027417">
    <property type="entry name" value="P-loop_NTPase"/>
</dbReference>
<name>A0A1J8Q9W8_9AGAM</name>
<protein>
    <recommendedName>
        <fullName evidence="3">RNA helicase</fullName>
        <ecNumber evidence="3">3.6.4.13</ecNumber>
    </recommendedName>
</protein>